<proteinExistence type="predicted"/>
<name>A0ABN6Y4S4_9MICO</name>
<sequence length="144" mass="15749">MTTITSINAPAPTTPEVVTAHRNLWGFVPFIVWHGYLGPLLIVAGLYAPAIDATDRPALIILGAIATALVGPFFIRAVARHIKARLTLASFVIDHAPTMTDAERRYFIRHAVVEITNEFSAHPVFTFSAPADARKLVTYSLTVR</sequence>
<keyword evidence="1" id="KW-1133">Transmembrane helix</keyword>
<evidence type="ECO:0000313" key="4">
    <source>
        <dbReference type="Proteomes" id="UP001321486"/>
    </source>
</evidence>
<evidence type="ECO:0000256" key="1">
    <source>
        <dbReference type="SAM" id="Phobius"/>
    </source>
</evidence>
<dbReference type="RefSeq" id="WP_286347182.1">
    <property type="nucleotide sequence ID" value="NZ_AP027733.1"/>
</dbReference>
<dbReference type="EMBL" id="AP027733">
    <property type="protein sequence ID" value="BDZ52332.1"/>
    <property type="molecule type" value="Genomic_DNA"/>
</dbReference>
<dbReference type="Proteomes" id="UP001321486">
    <property type="component" value="Plasmid pNBRC108728a"/>
</dbReference>
<feature type="transmembrane region" description="Helical" evidence="1">
    <location>
        <begin position="59"/>
        <end position="79"/>
    </location>
</feature>
<keyword evidence="4" id="KW-1185">Reference proteome</keyword>
<evidence type="ECO:0000313" key="2">
    <source>
        <dbReference type="EMBL" id="BDZ52332.1"/>
    </source>
</evidence>
<geneLocation type="plasmid" evidence="2 4">
    <name>pNBRC108728a</name>
</geneLocation>
<protein>
    <recommendedName>
        <fullName evidence="5">PH domain-containing protein</fullName>
    </recommendedName>
</protein>
<organism evidence="2 4">
    <name type="scientific">Frondihabitans sucicola</name>
    <dbReference type="NCBI Taxonomy" id="1268041"/>
    <lineage>
        <taxon>Bacteria</taxon>
        <taxon>Bacillati</taxon>
        <taxon>Actinomycetota</taxon>
        <taxon>Actinomycetes</taxon>
        <taxon>Micrococcales</taxon>
        <taxon>Microbacteriaceae</taxon>
        <taxon>Frondihabitans</taxon>
    </lineage>
</organism>
<keyword evidence="1" id="KW-0812">Transmembrane</keyword>
<accession>A0ABN6Y4S4</accession>
<gene>
    <name evidence="2" type="ORF">GCM10025867_45730</name>
    <name evidence="3" type="ORF">GCM10025867_51400</name>
</gene>
<evidence type="ECO:0000313" key="3">
    <source>
        <dbReference type="EMBL" id="BDZ52899.1"/>
    </source>
</evidence>
<keyword evidence="2" id="KW-0614">Plasmid</keyword>
<feature type="transmembrane region" description="Helical" evidence="1">
    <location>
        <begin position="24"/>
        <end position="47"/>
    </location>
</feature>
<evidence type="ECO:0008006" key="5">
    <source>
        <dbReference type="Google" id="ProtNLM"/>
    </source>
</evidence>
<keyword evidence="1" id="KW-0472">Membrane</keyword>
<dbReference type="EMBL" id="AP027733">
    <property type="protein sequence ID" value="BDZ52899.1"/>
    <property type="molecule type" value="Genomic_DNA"/>
</dbReference>
<reference evidence="2" key="3">
    <citation type="submission" date="2023-02" db="EMBL/GenBank/DDBJ databases">
        <authorList>
            <person name="Sun Q."/>
            <person name="Mori K."/>
        </authorList>
    </citation>
    <scope>NUCLEOTIDE SEQUENCE</scope>
    <source>
        <strain evidence="2">NBRC 108728</strain>
        <plasmid evidence="2">pNBRC108728a</plasmid>
    </source>
</reference>
<reference evidence="4" key="2">
    <citation type="journal article" date="2019" name="Int. J. Syst. Evol. Microbiol.">
        <title>The Global Catalogue of Microorganisms (GCM) 10K type strain sequencing project: providing services to taxonomists for standard genome sequencing and annotation.</title>
        <authorList>
            <consortium name="The Broad Institute Genomics Platform"/>
            <consortium name="The Broad Institute Genome Sequencing Center for Infectious Disease"/>
            <person name="Wu L."/>
            <person name="Ma J."/>
        </authorList>
    </citation>
    <scope>NUCLEOTIDE SEQUENCE [LARGE SCALE GENOMIC DNA]</scope>
    <source>
        <strain evidence="4">NBRC 108728</strain>
    </source>
</reference>
<reference evidence="2" key="1">
    <citation type="journal article" date="2014" name="Int. J. Syst. Evol. Microbiol.">
        <title>Complete genome of a new Firmicutes species belonging to the dominant human colonic microbiota ('Ruminococcus bicirculans') reveals two chromosomes and a selective capacity to utilize plant glucans.</title>
        <authorList>
            <consortium name="NISC Comparative Sequencing Program"/>
            <person name="Wegmann U."/>
            <person name="Louis P."/>
            <person name="Goesmann A."/>
            <person name="Henrissat B."/>
            <person name="Duncan S.H."/>
            <person name="Flint H.J."/>
        </authorList>
    </citation>
    <scope>NUCLEOTIDE SEQUENCE</scope>
    <source>
        <strain evidence="2">NBRC 108728</strain>
    </source>
</reference>